<evidence type="ECO:0000313" key="4">
    <source>
        <dbReference type="EMBL" id="WGH94364.1"/>
    </source>
</evidence>
<gene>
    <name evidence="4" type="ORF">QDX21_06175</name>
</gene>
<keyword evidence="3" id="KW-0812">Transmembrane</keyword>
<keyword evidence="5" id="KW-1185">Reference proteome</keyword>
<keyword evidence="3" id="KW-0472">Membrane</keyword>
<dbReference type="InterPro" id="IPR007060">
    <property type="entry name" value="FtsL/DivIC"/>
</dbReference>
<proteinExistence type="predicted"/>
<sequence>MRSQKPRVPKNSSGTSGSQADRGAQRRQDQREQAVKRGTAATGTKRGQRQLARRAQERVRQRYSHATPEEQRPARNFSGRMIAVIMVLFLAVVVMAPSLRTMLQQNQEISQAEADLQAEQQRNEELTQQLNRWDDPAYVQQQARERFNMVMPGEHKYLVVGGEELAEGEEPVTEEEEITEDQAPAWADDFWNSFVHASQHQTSQP</sequence>
<accession>A0AAJ6DDC9</accession>
<feature type="region of interest" description="Disordered" evidence="2">
    <location>
        <begin position="1"/>
        <end position="72"/>
    </location>
</feature>
<name>A0AAJ6DDC9_9MICC</name>
<evidence type="ECO:0000256" key="2">
    <source>
        <dbReference type="SAM" id="MobiDB-lite"/>
    </source>
</evidence>
<dbReference type="AlphaFoldDB" id="A0AAJ6DDC9"/>
<evidence type="ECO:0000256" key="3">
    <source>
        <dbReference type="SAM" id="Phobius"/>
    </source>
</evidence>
<evidence type="ECO:0000313" key="5">
    <source>
        <dbReference type="Proteomes" id="UP001224674"/>
    </source>
</evidence>
<dbReference type="GeneID" id="83695592"/>
<dbReference type="Proteomes" id="UP001224674">
    <property type="component" value="Chromosome"/>
</dbReference>
<dbReference type="RefSeq" id="WP_110099636.1">
    <property type="nucleotide sequence ID" value="NZ_CP122563.1"/>
</dbReference>
<protein>
    <submittedName>
        <fullName evidence="4">Septum formation initiator family protein</fullName>
    </submittedName>
</protein>
<keyword evidence="1" id="KW-0175">Coiled coil</keyword>
<feature type="compositionally biased region" description="Basic and acidic residues" evidence="2">
    <location>
        <begin position="23"/>
        <end position="35"/>
    </location>
</feature>
<feature type="transmembrane region" description="Helical" evidence="3">
    <location>
        <begin position="81"/>
        <end position="99"/>
    </location>
</feature>
<dbReference type="Pfam" id="PF04977">
    <property type="entry name" value="DivIC"/>
    <property type="match status" value="1"/>
</dbReference>
<feature type="coiled-coil region" evidence="1">
    <location>
        <begin position="99"/>
        <end position="129"/>
    </location>
</feature>
<keyword evidence="3" id="KW-1133">Transmembrane helix</keyword>
<dbReference type="EMBL" id="CP122566">
    <property type="protein sequence ID" value="WGH94364.1"/>
    <property type="molecule type" value="Genomic_DNA"/>
</dbReference>
<evidence type="ECO:0000256" key="1">
    <source>
        <dbReference type="SAM" id="Coils"/>
    </source>
</evidence>
<organism evidence="4 5">
    <name type="scientific">Auritidibacter ignavus</name>
    <dbReference type="NCBI Taxonomy" id="678932"/>
    <lineage>
        <taxon>Bacteria</taxon>
        <taxon>Bacillati</taxon>
        <taxon>Actinomycetota</taxon>
        <taxon>Actinomycetes</taxon>
        <taxon>Micrococcales</taxon>
        <taxon>Micrococcaceae</taxon>
        <taxon>Auritidibacter</taxon>
    </lineage>
</organism>
<reference evidence="4 5" key="1">
    <citation type="submission" date="2023-03" db="EMBL/GenBank/DDBJ databases">
        <title>Complete genome sequences of several Auritidibacter ignavus strains isolated from ear infections.</title>
        <authorList>
            <person name="Baehr T."/>
            <person name="Baumhoegger A.M."/>
        </authorList>
    </citation>
    <scope>NUCLEOTIDE SEQUENCE [LARGE SCALE GENOMIC DNA]</scope>
    <source>
        <strain evidence="4 5">BABAE-6</strain>
    </source>
</reference>